<dbReference type="Proteomes" id="UP000324209">
    <property type="component" value="Chromosome"/>
</dbReference>
<dbReference type="RefSeq" id="WP_149486719.1">
    <property type="nucleotide sequence ID" value="NZ_CP036150.1"/>
</dbReference>
<name>A0A5C1QMT1_9SPIO</name>
<feature type="chain" id="PRO_5022792795" description="Capsule assembly Wzi family protein" evidence="1">
    <location>
        <begin position="22"/>
        <end position="619"/>
    </location>
</feature>
<dbReference type="EMBL" id="CP036150">
    <property type="protein sequence ID" value="QEN08638.1"/>
    <property type="molecule type" value="Genomic_DNA"/>
</dbReference>
<evidence type="ECO:0000313" key="3">
    <source>
        <dbReference type="Proteomes" id="UP000324209"/>
    </source>
</evidence>
<evidence type="ECO:0008006" key="4">
    <source>
        <dbReference type="Google" id="ProtNLM"/>
    </source>
</evidence>
<dbReference type="KEGG" id="ock:EXM22_11815"/>
<evidence type="ECO:0000313" key="2">
    <source>
        <dbReference type="EMBL" id="QEN08638.1"/>
    </source>
</evidence>
<gene>
    <name evidence="2" type="ORF">EXM22_11815</name>
</gene>
<protein>
    <recommendedName>
        <fullName evidence="4">Capsule assembly Wzi family protein</fullName>
    </recommendedName>
</protein>
<proteinExistence type="predicted"/>
<dbReference type="AlphaFoldDB" id="A0A5C1QMT1"/>
<sequence length="619" mass="69681">MKKIFGLLVALLIGFTASLPAQTHNAVLLDETALYDFLDQAELKGYVGTLRAVQPYPRSLVVSLLKDISKYRNQMTPMEREVFQDFYEDFVEDEDEDFVDDGDIRIQGYVSTLKVDVGAEANMNAQLNELKDSGGDMIGKISAQGDVADNLSWGLHLTGGFFLTDDYDVDTSYGPTAWEPYTYTKEWDGGIHYLSSLNNYNAMPSSLSFGYTYNTEIAASFLDNSLDLRFGRLRRNWGVGDGTLFLTDSARPFMGVEGVINPWDWVSVSFLTGELEYGESFRNIDEYNIKDTSRTQQNMFSILQVELMPTDWLYLSLLDSGVYMKRTELGYVHPLMSQFFYQNNTGDFDNMAFGGTVAVKKAGLGKAYFSLFLDEARFNQPDFFSSYSNMYSYQAGIEAPVPGLSWSKVLLQYTKVEPFTYTHYTVSESPWYYGLDMETDYLNGGESLGSGLEPNSDELKLKFNTQPMRGVTAHFGYRLIRHGTGAGSYFSSWGSGYLQNEDGEYVLEDGGTTTDEPDESNSDDYVALTPDNDPDGAYGQTGSKSFLKDAIYEWYHILSMGASWDLSSMGTPISFGVDYTYVFKFYTDYQSTGNFQAVNTGDLLNESRHLLSLYMKIFP</sequence>
<keyword evidence="1" id="KW-0732">Signal</keyword>
<accession>A0A5C1QMT1</accession>
<feature type="signal peptide" evidence="1">
    <location>
        <begin position="1"/>
        <end position="21"/>
    </location>
</feature>
<dbReference type="OrthoDB" id="362631at2"/>
<keyword evidence="3" id="KW-1185">Reference proteome</keyword>
<organism evidence="2 3">
    <name type="scientific">Oceanispirochaeta crateris</name>
    <dbReference type="NCBI Taxonomy" id="2518645"/>
    <lineage>
        <taxon>Bacteria</taxon>
        <taxon>Pseudomonadati</taxon>
        <taxon>Spirochaetota</taxon>
        <taxon>Spirochaetia</taxon>
        <taxon>Spirochaetales</taxon>
        <taxon>Spirochaetaceae</taxon>
        <taxon>Oceanispirochaeta</taxon>
    </lineage>
</organism>
<reference evidence="2 3" key="1">
    <citation type="submission" date="2019-02" db="EMBL/GenBank/DDBJ databases">
        <title>Complete Genome Sequence and Methylome Analysis of free living Spirochaetas.</title>
        <authorList>
            <person name="Fomenkov A."/>
            <person name="Dubinina G."/>
            <person name="Leshcheva N."/>
            <person name="Mikheeva N."/>
            <person name="Grabovich M."/>
            <person name="Vincze T."/>
            <person name="Roberts R.J."/>
        </authorList>
    </citation>
    <scope>NUCLEOTIDE SEQUENCE [LARGE SCALE GENOMIC DNA]</scope>
    <source>
        <strain evidence="2 3">K2</strain>
    </source>
</reference>
<evidence type="ECO:0000256" key="1">
    <source>
        <dbReference type="SAM" id="SignalP"/>
    </source>
</evidence>